<evidence type="ECO:0000256" key="7">
    <source>
        <dbReference type="SAM" id="MobiDB-lite"/>
    </source>
</evidence>
<keyword evidence="4" id="KW-0804">Transcription</keyword>
<reference evidence="9" key="1">
    <citation type="submission" date="2023-11" db="EMBL/GenBank/DDBJ databases">
        <authorList>
            <person name="De Vega J J."/>
            <person name="De Vega J J."/>
        </authorList>
    </citation>
    <scope>NUCLEOTIDE SEQUENCE</scope>
</reference>
<protein>
    <recommendedName>
        <fullName evidence="8">BHLH domain-containing protein</fullName>
    </recommendedName>
</protein>
<feature type="compositionally biased region" description="Basic and acidic residues" evidence="7">
    <location>
        <begin position="28"/>
        <end position="38"/>
    </location>
</feature>
<evidence type="ECO:0000256" key="4">
    <source>
        <dbReference type="ARBA" id="ARBA00023163"/>
    </source>
</evidence>
<evidence type="ECO:0000256" key="3">
    <source>
        <dbReference type="ARBA" id="ARBA00023159"/>
    </source>
</evidence>
<dbReference type="GO" id="GO:0046983">
    <property type="term" value="F:protein dimerization activity"/>
    <property type="evidence" value="ECO:0007669"/>
    <property type="project" value="InterPro"/>
</dbReference>
<evidence type="ECO:0000256" key="2">
    <source>
        <dbReference type="ARBA" id="ARBA00023125"/>
    </source>
</evidence>
<keyword evidence="5" id="KW-0539">Nucleus</keyword>
<name>A0AAD2H1Y2_9AGAR</name>
<dbReference type="AlphaFoldDB" id="A0AAD2H1Y2"/>
<accession>A0AAD2H1Y2</accession>
<evidence type="ECO:0000256" key="6">
    <source>
        <dbReference type="SAM" id="Coils"/>
    </source>
</evidence>
<dbReference type="GO" id="GO:0090575">
    <property type="term" value="C:RNA polymerase II transcription regulator complex"/>
    <property type="evidence" value="ECO:0007669"/>
    <property type="project" value="TreeGrafter"/>
</dbReference>
<feature type="compositionally biased region" description="Acidic residues" evidence="7">
    <location>
        <begin position="153"/>
        <end position="167"/>
    </location>
</feature>
<dbReference type="Proteomes" id="UP001295794">
    <property type="component" value="Unassembled WGS sequence"/>
</dbReference>
<evidence type="ECO:0000313" key="10">
    <source>
        <dbReference type="Proteomes" id="UP001295794"/>
    </source>
</evidence>
<gene>
    <name evidence="9" type="ORF">MYCIT1_LOCUS10449</name>
</gene>
<dbReference type="SMART" id="SM00353">
    <property type="entry name" value="HLH"/>
    <property type="match status" value="1"/>
</dbReference>
<evidence type="ECO:0000256" key="1">
    <source>
        <dbReference type="ARBA" id="ARBA00023015"/>
    </source>
</evidence>
<dbReference type="Pfam" id="PF00010">
    <property type="entry name" value="HLH"/>
    <property type="match status" value="1"/>
</dbReference>
<keyword evidence="1" id="KW-0805">Transcription regulation</keyword>
<evidence type="ECO:0000256" key="5">
    <source>
        <dbReference type="ARBA" id="ARBA00023242"/>
    </source>
</evidence>
<dbReference type="EMBL" id="CAVNYO010000131">
    <property type="protein sequence ID" value="CAK5267711.1"/>
    <property type="molecule type" value="Genomic_DNA"/>
</dbReference>
<feature type="coiled-coil region" evidence="6">
    <location>
        <begin position="87"/>
        <end position="114"/>
    </location>
</feature>
<dbReference type="GO" id="GO:0003700">
    <property type="term" value="F:DNA-binding transcription factor activity"/>
    <property type="evidence" value="ECO:0007669"/>
    <property type="project" value="TreeGrafter"/>
</dbReference>
<dbReference type="InterPro" id="IPR036638">
    <property type="entry name" value="HLH_DNA-bd_sf"/>
</dbReference>
<dbReference type="PANTHER" id="PTHR10328">
    <property type="entry name" value="PROTEIN MAX MYC-ASSOCIATED FACTOR X"/>
    <property type="match status" value="1"/>
</dbReference>
<sequence length="484" mass="53050">MEQSPSPMEAIPPAPTTKPPPKRNRRATTAERRATHNAVERARRETLNGRFLTLASILPPLASIRRPSKSAIVGSSIATVRAGRRHRLRAAQALKALAREAETLRMEVNTWRARARLPVLEAPSRSQDFSIVLSGEMEEDPADAEYAIDEGDEEDYEDGLENDDDELGSAPPGSRDGMKMDLAATRQHIASPVSSGPRTPPASESPALMHAHARSPMQSASPVTPNLVPHHPSAMNHFDNNPMMYHHSQMKGAPGYDNGPSFGYDHGMGMRPRTAENHGAAYDLGLDLDLFDAMPRGGRGGHNGIDAGALGWAASNPAHRRLPGPRTSQCWRCPSRAVGCTLRRTLLRGVIRWAIRGTTTSPVPISRTILVVCTTTIWSLVTMRLLSDVFLFSSYLFSLVTMIIPTTTTGSRVRTGIDRFCITRLVSSALVLCPVDRAALTLAFVSCTEYQSICRIPARRFVSRRSVSRDDFKRSICNSHPKRA</sequence>
<evidence type="ECO:0000259" key="8">
    <source>
        <dbReference type="PROSITE" id="PS50888"/>
    </source>
</evidence>
<dbReference type="GO" id="GO:0045944">
    <property type="term" value="P:positive regulation of transcription by RNA polymerase II"/>
    <property type="evidence" value="ECO:0007669"/>
    <property type="project" value="TreeGrafter"/>
</dbReference>
<feature type="region of interest" description="Disordered" evidence="7">
    <location>
        <begin position="153"/>
        <end position="178"/>
    </location>
</feature>
<feature type="region of interest" description="Disordered" evidence="7">
    <location>
        <begin position="189"/>
        <end position="208"/>
    </location>
</feature>
<dbReference type="SUPFAM" id="SSF47459">
    <property type="entry name" value="HLH, helix-loop-helix DNA-binding domain"/>
    <property type="match status" value="1"/>
</dbReference>
<dbReference type="PANTHER" id="PTHR10328:SF3">
    <property type="entry name" value="PROTEIN MAX"/>
    <property type="match status" value="1"/>
</dbReference>
<keyword evidence="2" id="KW-0238">DNA-binding</keyword>
<feature type="domain" description="BHLH" evidence="8">
    <location>
        <begin position="31"/>
        <end position="83"/>
    </location>
</feature>
<keyword evidence="3" id="KW-0010">Activator</keyword>
<keyword evidence="6" id="KW-0175">Coiled coil</keyword>
<dbReference type="GO" id="GO:0003677">
    <property type="term" value="F:DNA binding"/>
    <property type="evidence" value="ECO:0007669"/>
    <property type="project" value="UniProtKB-KW"/>
</dbReference>
<feature type="compositionally biased region" description="Pro residues" evidence="7">
    <location>
        <begin position="10"/>
        <end position="19"/>
    </location>
</feature>
<feature type="region of interest" description="Disordered" evidence="7">
    <location>
        <begin position="1"/>
        <end position="38"/>
    </location>
</feature>
<dbReference type="PROSITE" id="PS50888">
    <property type="entry name" value="BHLH"/>
    <property type="match status" value="1"/>
</dbReference>
<keyword evidence="10" id="KW-1185">Reference proteome</keyword>
<comment type="caution">
    <text evidence="9">The sequence shown here is derived from an EMBL/GenBank/DDBJ whole genome shotgun (WGS) entry which is preliminary data.</text>
</comment>
<dbReference type="InterPro" id="IPR011598">
    <property type="entry name" value="bHLH_dom"/>
</dbReference>
<organism evidence="9 10">
    <name type="scientific">Mycena citricolor</name>
    <dbReference type="NCBI Taxonomy" id="2018698"/>
    <lineage>
        <taxon>Eukaryota</taxon>
        <taxon>Fungi</taxon>
        <taxon>Dikarya</taxon>
        <taxon>Basidiomycota</taxon>
        <taxon>Agaricomycotina</taxon>
        <taxon>Agaricomycetes</taxon>
        <taxon>Agaricomycetidae</taxon>
        <taxon>Agaricales</taxon>
        <taxon>Marasmiineae</taxon>
        <taxon>Mycenaceae</taxon>
        <taxon>Mycena</taxon>
    </lineage>
</organism>
<evidence type="ECO:0000313" key="9">
    <source>
        <dbReference type="EMBL" id="CAK5267711.1"/>
    </source>
</evidence>
<proteinExistence type="predicted"/>
<dbReference type="Gene3D" id="4.10.280.10">
    <property type="entry name" value="Helix-loop-helix DNA-binding domain"/>
    <property type="match status" value="1"/>
</dbReference>